<protein>
    <recommendedName>
        <fullName evidence="1">WCX domain-containing protein</fullName>
    </recommendedName>
</protein>
<gene>
    <name evidence="2" type="ORF">D5S18_05590</name>
</gene>
<keyword evidence="3" id="KW-1185">Reference proteome</keyword>
<evidence type="ECO:0000259" key="1">
    <source>
        <dbReference type="Pfam" id="PF25583"/>
    </source>
</evidence>
<accession>A0A3A4L6H6</accession>
<proteinExistence type="predicted"/>
<feature type="domain" description="WCX" evidence="1">
    <location>
        <begin position="5"/>
        <end position="54"/>
    </location>
</feature>
<dbReference type="InterPro" id="IPR057727">
    <property type="entry name" value="WCX_dom"/>
</dbReference>
<comment type="caution">
    <text evidence="2">The sequence shown here is derived from an EMBL/GenBank/DDBJ whole genome shotgun (WGS) entry which is preliminary data.</text>
</comment>
<sequence length="60" mass="6429">MGVLESVDDASCLLHVGADSPRSLSWMITSIDTDFTVTGPPELVEQIEILARRCAAAIRA</sequence>
<dbReference type="Proteomes" id="UP000266677">
    <property type="component" value="Unassembled WGS sequence"/>
</dbReference>
<organism evidence="2 3">
    <name type="scientific">Nocardia panacis</name>
    <dbReference type="NCBI Taxonomy" id="2340916"/>
    <lineage>
        <taxon>Bacteria</taxon>
        <taxon>Bacillati</taxon>
        <taxon>Actinomycetota</taxon>
        <taxon>Actinomycetes</taxon>
        <taxon>Mycobacteriales</taxon>
        <taxon>Nocardiaceae</taxon>
        <taxon>Nocardia</taxon>
    </lineage>
</organism>
<dbReference type="EMBL" id="QZFU01000013">
    <property type="protein sequence ID" value="RJO78376.1"/>
    <property type="molecule type" value="Genomic_DNA"/>
</dbReference>
<evidence type="ECO:0000313" key="3">
    <source>
        <dbReference type="Proteomes" id="UP000266677"/>
    </source>
</evidence>
<name>A0A3A4L6H6_9NOCA</name>
<reference evidence="2 3" key="1">
    <citation type="submission" date="2018-09" db="EMBL/GenBank/DDBJ databases">
        <title>YIM PH21274 draft genome.</title>
        <authorList>
            <person name="Miao C."/>
        </authorList>
    </citation>
    <scope>NUCLEOTIDE SEQUENCE [LARGE SCALE GENOMIC DNA]</scope>
    <source>
        <strain evidence="2 3">YIM PH 21724</strain>
    </source>
</reference>
<dbReference type="AlphaFoldDB" id="A0A3A4L6H6"/>
<evidence type="ECO:0000313" key="2">
    <source>
        <dbReference type="EMBL" id="RJO78376.1"/>
    </source>
</evidence>
<dbReference type="Pfam" id="PF25583">
    <property type="entry name" value="WCX"/>
    <property type="match status" value="1"/>
</dbReference>